<protein>
    <recommendedName>
        <fullName evidence="3">Sulfotransferase family protein</fullName>
    </recommendedName>
</protein>
<dbReference type="InterPro" id="IPR005331">
    <property type="entry name" value="Sulfotransferase"/>
</dbReference>
<dbReference type="KEGG" id="aace:A0U92_00130"/>
<dbReference type="Proteomes" id="UP000188937">
    <property type="component" value="Chromosome"/>
</dbReference>
<gene>
    <name evidence="1" type="ORF">A0U92_00130</name>
</gene>
<sequence length="204" mass="24479">MLKFDTINDFFWHISTTDDGKSFDRAHIPMVYLRRYFKEYYNLLDSLFVFMFVRNPYEKCISAFNQVTNSEFLKAVERNEGSAQSGAKETYVHEINSFIMRLDEKVINGCYPEYVHFVRQCDMAYVGSKRKADLILKLEIFYSEIEKLSFFSRDLALLLKNAGRENERPRWFNRIEDVLWSDTIKKINSLYEDDFCLFDYDRIQ</sequence>
<proteinExistence type="predicted"/>
<dbReference type="Pfam" id="PF03567">
    <property type="entry name" value="Sulfotransfer_2"/>
    <property type="match status" value="1"/>
</dbReference>
<dbReference type="GO" id="GO:0016020">
    <property type="term" value="C:membrane"/>
    <property type="evidence" value="ECO:0007669"/>
    <property type="project" value="InterPro"/>
</dbReference>
<name>A0A1U9KC99_ACEAC</name>
<dbReference type="GO" id="GO:0008146">
    <property type="term" value="F:sulfotransferase activity"/>
    <property type="evidence" value="ECO:0007669"/>
    <property type="project" value="InterPro"/>
</dbReference>
<reference evidence="1 2" key="1">
    <citation type="submission" date="2016-03" db="EMBL/GenBank/DDBJ databases">
        <title>Acetic acid bacteria sequencing.</title>
        <authorList>
            <person name="Brandt J."/>
            <person name="Jakob F."/>
            <person name="Vogel R.F."/>
        </authorList>
    </citation>
    <scope>NUCLEOTIDE SEQUENCE [LARGE SCALE GENOMIC DNA]</scope>
    <source>
        <strain evidence="1 2">TMW2.1153</strain>
    </source>
</reference>
<keyword evidence="2" id="KW-1185">Reference proteome</keyword>
<evidence type="ECO:0008006" key="3">
    <source>
        <dbReference type="Google" id="ProtNLM"/>
    </source>
</evidence>
<evidence type="ECO:0000313" key="2">
    <source>
        <dbReference type="Proteomes" id="UP000188937"/>
    </source>
</evidence>
<evidence type="ECO:0000313" key="1">
    <source>
        <dbReference type="EMBL" id="AQS83424.1"/>
    </source>
</evidence>
<organism evidence="1 2">
    <name type="scientific">Acetobacter aceti</name>
    <dbReference type="NCBI Taxonomy" id="435"/>
    <lineage>
        <taxon>Bacteria</taxon>
        <taxon>Pseudomonadati</taxon>
        <taxon>Pseudomonadota</taxon>
        <taxon>Alphaproteobacteria</taxon>
        <taxon>Acetobacterales</taxon>
        <taxon>Acetobacteraceae</taxon>
        <taxon>Acetobacter</taxon>
        <taxon>Acetobacter subgen. Acetobacter</taxon>
    </lineage>
</organism>
<dbReference type="AlphaFoldDB" id="A0A1U9KC99"/>
<dbReference type="EMBL" id="CP014692">
    <property type="protein sequence ID" value="AQS83424.1"/>
    <property type="molecule type" value="Genomic_DNA"/>
</dbReference>
<accession>A0A1U9KC99</accession>